<dbReference type="InterPro" id="IPR036237">
    <property type="entry name" value="Xyl_isomerase-like_sf"/>
</dbReference>
<dbReference type="Pfam" id="PF02638">
    <property type="entry name" value="GHL10"/>
    <property type="match status" value="1"/>
</dbReference>
<reference evidence="4" key="2">
    <citation type="journal article" date="2021" name="PeerJ">
        <title>Extensive microbial diversity within the chicken gut microbiome revealed by metagenomics and culture.</title>
        <authorList>
            <person name="Gilroy R."/>
            <person name="Ravi A."/>
            <person name="Getino M."/>
            <person name="Pursley I."/>
            <person name="Horton D.L."/>
            <person name="Alikhan N.F."/>
            <person name="Baker D."/>
            <person name="Gharbi K."/>
            <person name="Hall N."/>
            <person name="Watson M."/>
            <person name="Adriaenssens E.M."/>
            <person name="Foster-Nyarko E."/>
            <person name="Jarju S."/>
            <person name="Secka A."/>
            <person name="Antonio M."/>
            <person name="Oren A."/>
            <person name="Chaudhuri R.R."/>
            <person name="La Ragione R."/>
            <person name="Hildebrand F."/>
            <person name="Pallen M.J."/>
        </authorList>
    </citation>
    <scope>NUCLEOTIDE SEQUENCE</scope>
    <source>
        <strain evidence="4">ChiSjej1B19-3389</strain>
    </source>
</reference>
<dbReference type="Proteomes" id="UP000886787">
    <property type="component" value="Unassembled WGS sequence"/>
</dbReference>
<dbReference type="EMBL" id="DVFW01000046">
    <property type="protein sequence ID" value="HIQ81317.1"/>
    <property type="molecule type" value="Genomic_DNA"/>
</dbReference>
<accession>A0A9D0ZJH1</accession>
<sequence length="427" mass="48038">MKLKKSKYMPLTLAIVLLACAVGASCILLHNTPAQPGKTLQSAQTASVDNTLFSEKVTPRHGAYLQHEGEMMAVWVPFMSLSVENEGTKEAFEKKFDEIVKTSKEHNMNTLIVHVRPYGDALYPSEYYPWSHILTGTQGKDPGYDPLEYMIDAAHAAGLEFHAWINPLRIKVSQTPQKLSEDNPHNLWKNDDDKTNDDWTLSWAGDIYLNPASAGARGYIIDSIEEIIRNYAVDGIHFDDYFYPTSDAEYDKTSYQAYRESLDQNATPLTLTAWRTANISSLIAGVYNRIHALTDEVVFGVSPQGNIENDLGMGADVYDWGSIQGYVDYLCPQIYVSFDHALLPYDQTAQQWRALTTNPNVKLYIGLAVYKAGSDADEGTWESANDILKQQIEYGRNLGADGFMLYAYDYLVNDQTKEEIENVMKII</sequence>
<dbReference type="InterPro" id="IPR003790">
    <property type="entry name" value="GHL10"/>
</dbReference>
<feature type="signal peptide" evidence="2">
    <location>
        <begin position="1"/>
        <end position="24"/>
    </location>
</feature>
<dbReference type="SUPFAM" id="SSF51445">
    <property type="entry name" value="(Trans)glycosidases"/>
    <property type="match status" value="1"/>
</dbReference>
<evidence type="ECO:0000256" key="1">
    <source>
        <dbReference type="ARBA" id="ARBA00022729"/>
    </source>
</evidence>
<dbReference type="AlphaFoldDB" id="A0A9D0ZJH1"/>
<dbReference type="PROSITE" id="PS51257">
    <property type="entry name" value="PROKAR_LIPOPROTEIN"/>
    <property type="match status" value="1"/>
</dbReference>
<evidence type="ECO:0000313" key="5">
    <source>
        <dbReference type="Proteomes" id="UP000886787"/>
    </source>
</evidence>
<name>A0A9D0ZJH1_9FIRM</name>
<evidence type="ECO:0000259" key="3">
    <source>
        <dbReference type="Pfam" id="PF02638"/>
    </source>
</evidence>
<evidence type="ECO:0000313" key="4">
    <source>
        <dbReference type="EMBL" id="HIQ81317.1"/>
    </source>
</evidence>
<evidence type="ECO:0000256" key="2">
    <source>
        <dbReference type="SAM" id="SignalP"/>
    </source>
</evidence>
<dbReference type="PANTHER" id="PTHR43405">
    <property type="entry name" value="GLYCOSYL HYDROLASE DIGH"/>
    <property type="match status" value="1"/>
</dbReference>
<gene>
    <name evidence="4" type="ORF">IAD32_08580</name>
</gene>
<reference evidence="4" key="1">
    <citation type="submission" date="2020-10" db="EMBL/GenBank/DDBJ databases">
        <authorList>
            <person name="Gilroy R."/>
        </authorList>
    </citation>
    <scope>NUCLEOTIDE SEQUENCE</scope>
    <source>
        <strain evidence="4">ChiSjej1B19-3389</strain>
    </source>
</reference>
<proteinExistence type="predicted"/>
<feature type="domain" description="Glycosyl hydrolase-like 10" evidence="3">
    <location>
        <begin position="93"/>
        <end position="374"/>
    </location>
</feature>
<dbReference type="SUPFAM" id="SSF51658">
    <property type="entry name" value="Xylose isomerase-like"/>
    <property type="match status" value="1"/>
</dbReference>
<keyword evidence="1 2" id="KW-0732">Signal</keyword>
<dbReference type="PANTHER" id="PTHR43405:SF1">
    <property type="entry name" value="GLYCOSYL HYDROLASE DIGH"/>
    <property type="match status" value="1"/>
</dbReference>
<protein>
    <submittedName>
        <fullName evidence="4">Family 10 glycosylhydrolase</fullName>
    </submittedName>
</protein>
<dbReference type="Gene3D" id="3.20.20.80">
    <property type="entry name" value="Glycosidases"/>
    <property type="match status" value="1"/>
</dbReference>
<organism evidence="4 5">
    <name type="scientific">Candidatus Scatavimonas merdigallinarum</name>
    <dbReference type="NCBI Taxonomy" id="2840914"/>
    <lineage>
        <taxon>Bacteria</taxon>
        <taxon>Bacillati</taxon>
        <taxon>Bacillota</taxon>
        <taxon>Clostridia</taxon>
        <taxon>Eubacteriales</taxon>
        <taxon>Oscillospiraceae</taxon>
        <taxon>Oscillospiraceae incertae sedis</taxon>
        <taxon>Candidatus Scatavimonas</taxon>
    </lineage>
</organism>
<comment type="caution">
    <text evidence="4">The sequence shown here is derived from an EMBL/GenBank/DDBJ whole genome shotgun (WGS) entry which is preliminary data.</text>
</comment>
<feature type="chain" id="PRO_5038974236" evidence="2">
    <location>
        <begin position="25"/>
        <end position="427"/>
    </location>
</feature>
<dbReference type="InterPro" id="IPR052177">
    <property type="entry name" value="Divisome_Glycosyl_Hydrolase"/>
</dbReference>
<dbReference type="InterPro" id="IPR017853">
    <property type="entry name" value="GH"/>
</dbReference>